<sequence length="53" mass="6138">GPQDSWDVRTQKAESAESKENHLSLLFRAVWDSWDKSTRGMRIGRFADRQSIS</sequence>
<organism evidence="1 2">
    <name type="scientific">Taxus chinensis</name>
    <name type="common">Chinese yew</name>
    <name type="synonym">Taxus wallichiana var. chinensis</name>
    <dbReference type="NCBI Taxonomy" id="29808"/>
    <lineage>
        <taxon>Eukaryota</taxon>
        <taxon>Viridiplantae</taxon>
        <taxon>Streptophyta</taxon>
        <taxon>Embryophyta</taxon>
        <taxon>Tracheophyta</taxon>
        <taxon>Spermatophyta</taxon>
        <taxon>Pinopsida</taxon>
        <taxon>Pinidae</taxon>
        <taxon>Conifers II</taxon>
        <taxon>Cupressales</taxon>
        <taxon>Taxaceae</taxon>
        <taxon>Taxus</taxon>
    </lineage>
</organism>
<protein>
    <submittedName>
        <fullName evidence="1">Uncharacterized protein</fullName>
    </submittedName>
</protein>
<comment type="caution">
    <text evidence="1">The sequence shown here is derived from an EMBL/GenBank/DDBJ whole genome shotgun (WGS) entry which is preliminary data.</text>
</comment>
<proteinExistence type="predicted"/>
<gene>
    <name evidence="1" type="ORF">KI387_006091</name>
</gene>
<dbReference type="Proteomes" id="UP000824469">
    <property type="component" value="Unassembled WGS sequence"/>
</dbReference>
<reference evidence="1 2" key="1">
    <citation type="journal article" date="2021" name="Nat. Plants">
        <title>The Taxus genome provides insights into paclitaxel biosynthesis.</title>
        <authorList>
            <person name="Xiong X."/>
            <person name="Gou J."/>
            <person name="Liao Q."/>
            <person name="Li Y."/>
            <person name="Zhou Q."/>
            <person name="Bi G."/>
            <person name="Li C."/>
            <person name="Du R."/>
            <person name="Wang X."/>
            <person name="Sun T."/>
            <person name="Guo L."/>
            <person name="Liang H."/>
            <person name="Lu P."/>
            <person name="Wu Y."/>
            <person name="Zhang Z."/>
            <person name="Ro D.K."/>
            <person name="Shang Y."/>
            <person name="Huang S."/>
            <person name="Yan J."/>
        </authorList>
    </citation>
    <scope>NUCLEOTIDE SEQUENCE [LARGE SCALE GENOMIC DNA]</scope>
    <source>
        <strain evidence="1">Ta-2019</strain>
    </source>
</reference>
<accession>A0AA38GPS6</accession>
<evidence type="ECO:0000313" key="1">
    <source>
        <dbReference type="EMBL" id="KAH9325913.1"/>
    </source>
</evidence>
<dbReference type="EMBL" id="JAHRHJ020000002">
    <property type="protein sequence ID" value="KAH9325913.1"/>
    <property type="molecule type" value="Genomic_DNA"/>
</dbReference>
<feature type="non-terminal residue" evidence="1">
    <location>
        <position position="1"/>
    </location>
</feature>
<name>A0AA38GPS6_TAXCH</name>
<feature type="non-terminal residue" evidence="1">
    <location>
        <position position="53"/>
    </location>
</feature>
<dbReference type="AlphaFoldDB" id="A0AA38GPS6"/>
<evidence type="ECO:0000313" key="2">
    <source>
        <dbReference type="Proteomes" id="UP000824469"/>
    </source>
</evidence>
<keyword evidence="2" id="KW-1185">Reference proteome</keyword>